<protein>
    <submittedName>
        <fullName evidence="2">Uncharacterized protein</fullName>
    </submittedName>
</protein>
<reference evidence="2" key="1">
    <citation type="submission" date="2021-01" db="EMBL/GenBank/DDBJ databases">
        <authorList>
            <person name="Corre E."/>
            <person name="Pelletier E."/>
            <person name="Niang G."/>
            <person name="Scheremetjew M."/>
            <person name="Finn R."/>
            <person name="Kale V."/>
            <person name="Holt S."/>
            <person name="Cochrane G."/>
            <person name="Meng A."/>
            <person name="Brown T."/>
            <person name="Cohen L."/>
        </authorList>
    </citation>
    <scope>NUCLEOTIDE SEQUENCE</scope>
    <source>
        <strain evidence="2">CCMP325</strain>
    </source>
</reference>
<evidence type="ECO:0000256" key="1">
    <source>
        <dbReference type="ARBA" id="ARBA00038101"/>
    </source>
</evidence>
<dbReference type="SMART" id="SM00671">
    <property type="entry name" value="SEL1"/>
    <property type="match status" value="6"/>
</dbReference>
<dbReference type="Gene3D" id="1.25.40.10">
    <property type="entry name" value="Tetratricopeptide repeat domain"/>
    <property type="match status" value="1"/>
</dbReference>
<proteinExistence type="inferred from homology"/>
<organism evidence="2">
    <name type="scientific">Hanusia phi</name>
    <dbReference type="NCBI Taxonomy" id="3032"/>
    <lineage>
        <taxon>Eukaryota</taxon>
        <taxon>Cryptophyceae</taxon>
        <taxon>Pyrenomonadales</taxon>
        <taxon>Geminigeraceae</taxon>
        <taxon>Hanusia</taxon>
    </lineage>
</organism>
<gene>
    <name evidence="2" type="ORF">HPHI1048_LOCUS12807</name>
</gene>
<sequence>MSDLINEFPKGIVAATVMTHWKEKYDEVCPWSELGFQRFGAFLKQLNGTSLLLHRKDVNDDFLVLPFTEIAANSLQDSLFQLKKKKSSREIRVEDYYLGEQDRLEIENEFPETDERFAHPLESKKRMEEEITDLRKRAKRGDAEACYTLGTYYVLGEVIPKDAKVARKYFQDAVDLDCNHGKALNDLACSITQTSNNEADLKLALHYLRRSVDTGCIFAMHNLACMFHDGVACVQDFSKAFELHVSAANAGVRDSSFEVGRFYKEGIGVEANTEMAVKYFKDAMDAATEDDLNACSAWELAKIYIQGNYKPSLESKKEGISFLELACKQKHPAACFMLGNLYLQGNLVPRSKKQGIQYLKIAAHGGHKEAHQHLRKLQR</sequence>
<dbReference type="InterPro" id="IPR006597">
    <property type="entry name" value="Sel1-like"/>
</dbReference>
<accession>A0A7S0EL62</accession>
<comment type="similarity">
    <text evidence="1">Belongs to the sel-1 family.</text>
</comment>
<dbReference type="PANTHER" id="PTHR11102:SF160">
    <property type="entry name" value="ERAD-ASSOCIATED E3 UBIQUITIN-PROTEIN LIGASE COMPONENT HRD3"/>
    <property type="match status" value="1"/>
</dbReference>
<dbReference type="InterPro" id="IPR050767">
    <property type="entry name" value="Sel1_AlgK"/>
</dbReference>
<dbReference type="PANTHER" id="PTHR11102">
    <property type="entry name" value="SEL-1-LIKE PROTEIN"/>
    <property type="match status" value="1"/>
</dbReference>
<dbReference type="AlphaFoldDB" id="A0A7S0EL62"/>
<dbReference type="EMBL" id="HBEO01018788">
    <property type="protein sequence ID" value="CAD8488383.1"/>
    <property type="molecule type" value="Transcribed_RNA"/>
</dbReference>
<dbReference type="InterPro" id="IPR011990">
    <property type="entry name" value="TPR-like_helical_dom_sf"/>
</dbReference>
<name>A0A7S0EL62_9CRYP</name>
<dbReference type="SUPFAM" id="SSF81901">
    <property type="entry name" value="HCP-like"/>
    <property type="match status" value="2"/>
</dbReference>
<dbReference type="Pfam" id="PF08238">
    <property type="entry name" value="Sel1"/>
    <property type="match status" value="5"/>
</dbReference>
<evidence type="ECO:0000313" key="2">
    <source>
        <dbReference type="EMBL" id="CAD8488383.1"/>
    </source>
</evidence>